<keyword evidence="3 6" id="KW-0175">Coiled coil</keyword>
<dbReference type="Pfam" id="PF07738">
    <property type="entry name" value="Sad1_UNC"/>
    <property type="match status" value="1"/>
</dbReference>
<organism evidence="9 10">
    <name type="scientific">Coilia grayii</name>
    <name type="common">Gray's grenadier anchovy</name>
    <dbReference type="NCBI Taxonomy" id="363190"/>
    <lineage>
        <taxon>Eukaryota</taxon>
        <taxon>Metazoa</taxon>
        <taxon>Chordata</taxon>
        <taxon>Craniata</taxon>
        <taxon>Vertebrata</taxon>
        <taxon>Euteleostomi</taxon>
        <taxon>Actinopterygii</taxon>
        <taxon>Neopterygii</taxon>
        <taxon>Teleostei</taxon>
        <taxon>Clupei</taxon>
        <taxon>Clupeiformes</taxon>
        <taxon>Clupeoidei</taxon>
        <taxon>Engraulidae</taxon>
        <taxon>Coilinae</taxon>
        <taxon>Coilia</taxon>
    </lineage>
</organism>
<feature type="domain" description="SUN" evidence="8">
    <location>
        <begin position="292"/>
        <end position="454"/>
    </location>
</feature>
<reference evidence="9 10" key="1">
    <citation type="submission" date="2024-09" db="EMBL/GenBank/DDBJ databases">
        <title>A chromosome-level genome assembly of Gray's grenadier anchovy, Coilia grayii.</title>
        <authorList>
            <person name="Fu Z."/>
        </authorList>
    </citation>
    <scope>NUCLEOTIDE SEQUENCE [LARGE SCALE GENOMIC DNA]</scope>
    <source>
        <strain evidence="9">G4</strain>
        <tissue evidence="9">Muscle</tissue>
    </source>
</reference>
<dbReference type="FunFam" id="2.60.120.260:FF:000009">
    <property type="entry name" value="SUN domain-containing protein 1 isoform X1"/>
    <property type="match status" value="1"/>
</dbReference>
<dbReference type="AlphaFoldDB" id="A0ABD1IU19"/>
<protein>
    <recommendedName>
        <fullName evidence="8">SUN domain-containing protein</fullName>
    </recommendedName>
</protein>
<dbReference type="Pfam" id="PF18580">
    <property type="entry name" value="HTH_SUN2"/>
    <property type="match status" value="1"/>
</dbReference>
<sequence length="456" mass="50833">MSRRSMRLLTSGYYRADGEIYDSSSSHEVSYRETPVSSLSTSGYSSSSSEECEAGLDPTWRKRSRLLSRSQSQGTMLFAGLFLLCCSLFGLLRDVLLLSRYGSSHTPTAAQSEPPGNSYPALEEACTDCSDFDPFGYCNDPDWQTKMTEDVTVMAKNVAELKNSVSHLSNDHRNLNQRMEAQEDTNAQLKKELTDWITEELQRRVGMDTGSILLRPELQGALEALERRLLQRLSELEDKQHGDVWKIVGESLQKEGLGAITIKDVHEIVQRALSLYKTDGTGMADYALESLGASVIESQSSETYSTRSTCTSLFGIPLWYISGSPRTVIQPEVHPGKCWAFRGSQGFVTVALSHPVRVTHVTLEHIPKSLSPTGRIDSAPREFAVYGLSGSGEQEEGHILGRFTYDSDGEPIQTFQLPDSVKDVYRAVQLRVLSNWGHPEYSCVYRFRVHGQPLPH</sequence>
<comment type="caution">
    <text evidence="9">The sequence shown here is derived from an EMBL/GenBank/DDBJ whole genome shotgun (WGS) entry which is preliminary data.</text>
</comment>
<evidence type="ECO:0000256" key="4">
    <source>
        <dbReference type="ARBA" id="ARBA00023136"/>
    </source>
</evidence>
<keyword evidence="4 7" id="KW-0472">Membrane</keyword>
<evidence type="ECO:0000313" key="9">
    <source>
        <dbReference type="EMBL" id="KAL2078470.1"/>
    </source>
</evidence>
<name>A0ABD1IU19_9TELE</name>
<dbReference type="InterPro" id="IPR012919">
    <property type="entry name" value="SUN_dom"/>
</dbReference>
<keyword evidence="2 7" id="KW-1133">Transmembrane helix</keyword>
<dbReference type="EMBL" id="JBHFQA010000023">
    <property type="protein sequence ID" value="KAL2078470.1"/>
    <property type="molecule type" value="Genomic_DNA"/>
</dbReference>
<dbReference type="InterPro" id="IPR040994">
    <property type="entry name" value="Sun_CC2"/>
</dbReference>
<evidence type="ECO:0000256" key="3">
    <source>
        <dbReference type="ARBA" id="ARBA00023054"/>
    </source>
</evidence>
<dbReference type="Proteomes" id="UP001591681">
    <property type="component" value="Unassembled WGS sequence"/>
</dbReference>
<accession>A0ABD1IU19</accession>
<evidence type="ECO:0000259" key="8">
    <source>
        <dbReference type="PROSITE" id="PS51469"/>
    </source>
</evidence>
<feature type="coiled-coil region" evidence="6">
    <location>
        <begin position="158"/>
        <end position="199"/>
    </location>
</feature>
<evidence type="ECO:0000256" key="5">
    <source>
        <dbReference type="ARBA" id="ARBA00037816"/>
    </source>
</evidence>
<dbReference type="PANTHER" id="PTHR12911:SF22">
    <property type="entry name" value="SUN DOMAIN-CONTAINING PROTEIN 2"/>
    <property type="match status" value="1"/>
</dbReference>
<evidence type="ECO:0000256" key="6">
    <source>
        <dbReference type="SAM" id="Coils"/>
    </source>
</evidence>
<evidence type="ECO:0000256" key="1">
    <source>
        <dbReference type="ARBA" id="ARBA00022692"/>
    </source>
</evidence>
<gene>
    <name evidence="9" type="ORF">ACEWY4_026155</name>
</gene>
<keyword evidence="10" id="KW-1185">Reference proteome</keyword>
<keyword evidence="1 7" id="KW-0812">Transmembrane</keyword>
<evidence type="ECO:0000313" key="10">
    <source>
        <dbReference type="Proteomes" id="UP001591681"/>
    </source>
</evidence>
<dbReference type="PROSITE" id="PS51469">
    <property type="entry name" value="SUN"/>
    <property type="match status" value="1"/>
</dbReference>
<dbReference type="InterPro" id="IPR045119">
    <property type="entry name" value="SUN1-5"/>
</dbReference>
<dbReference type="Gene3D" id="2.60.120.260">
    <property type="entry name" value="Galactose-binding domain-like"/>
    <property type="match status" value="1"/>
</dbReference>
<dbReference type="PANTHER" id="PTHR12911">
    <property type="entry name" value="SAD1/UNC-84-LIKE PROTEIN-RELATED"/>
    <property type="match status" value="1"/>
</dbReference>
<proteinExistence type="predicted"/>
<evidence type="ECO:0000256" key="7">
    <source>
        <dbReference type="SAM" id="Phobius"/>
    </source>
</evidence>
<comment type="subcellular location">
    <subcellularLocation>
        <location evidence="5">Nucleus inner membrane</location>
        <topology evidence="5">Single-pass type II membrane protein</topology>
    </subcellularLocation>
</comment>
<evidence type="ECO:0000256" key="2">
    <source>
        <dbReference type="ARBA" id="ARBA00022989"/>
    </source>
</evidence>
<feature type="transmembrane region" description="Helical" evidence="7">
    <location>
        <begin position="74"/>
        <end position="92"/>
    </location>
</feature>
<dbReference type="GO" id="GO:0005637">
    <property type="term" value="C:nuclear inner membrane"/>
    <property type="evidence" value="ECO:0007669"/>
    <property type="project" value="UniProtKB-SubCell"/>
</dbReference>